<comment type="subcellular location">
    <subcellularLocation>
        <location evidence="1">Nucleus</location>
    </subcellularLocation>
</comment>
<dbReference type="InterPro" id="IPR002589">
    <property type="entry name" value="Macro_dom"/>
</dbReference>
<dbReference type="InterPro" id="IPR012317">
    <property type="entry name" value="Poly(ADP-ribose)pol_cat_dom"/>
</dbReference>
<dbReference type="Gene3D" id="3.90.228.10">
    <property type="match status" value="1"/>
</dbReference>
<dbReference type="Pfam" id="PF23085">
    <property type="entry name" value="RRM_PARP14_3"/>
    <property type="match status" value="1"/>
</dbReference>
<accession>A0A674N5N7</accession>
<dbReference type="Pfam" id="PF23254">
    <property type="entry name" value="KH_PARP14_8"/>
    <property type="match status" value="1"/>
</dbReference>
<dbReference type="Pfam" id="PF01661">
    <property type="entry name" value="Macro"/>
    <property type="match status" value="3"/>
</dbReference>
<evidence type="ECO:0000259" key="10">
    <source>
        <dbReference type="PROSITE" id="PS51154"/>
    </source>
</evidence>
<dbReference type="GeneTree" id="ENSGT00940000165390"/>
<feature type="region of interest" description="Disordered" evidence="8">
    <location>
        <begin position="127"/>
        <end position="147"/>
    </location>
</feature>
<evidence type="ECO:0000256" key="8">
    <source>
        <dbReference type="SAM" id="MobiDB-lite"/>
    </source>
</evidence>
<evidence type="ECO:0000256" key="6">
    <source>
        <dbReference type="ARBA" id="ARBA00024347"/>
    </source>
</evidence>
<dbReference type="CDD" id="cd02907">
    <property type="entry name" value="Macro_Af1521_BAL-like"/>
    <property type="match status" value="1"/>
</dbReference>
<dbReference type="Pfam" id="PF23222">
    <property type="entry name" value="RRM_PARP14_1"/>
    <property type="match status" value="1"/>
</dbReference>
<dbReference type="PROSITE" id="PS51059">
    <property type="entry name" value="PARP_CATALYTIC"/>
    <property type="match status" value="1"/>
</dbReference>
<dbReference type="Pfam" id="PF23245">
    <property type="entry name" value="RRM_PARP14_2"/>
    <property type="match status" value="1"/>
</dbReference>
<dbReference type="InterPro" id="IPR057050">
    <property type="entry name" value="RRM_PARP14_2"/>
</dbReference>
<dbReference type="InterPro" id="IPR057049">
    <property type="entry name" value="PARP14_KH_8"/>
</dbReference>
<feature type="compositionally biased region" description="Low complexity" evidence="8">
    <location>
        <begin position="1224"/>
        <end position="1236"/>
    </location>
</feature>
<dbReference type="Pfam" id="PF00644">
    <property type="entry name" value="PARP"/>
    <property type="match status" value="1"/>
</dbReference>
<dbReference type="Gene3D" id="3.30.720.50">
    <property type="match status" value="1"/>
</dbReference>
<evidence type="ECO:0000313" key="12">
    <source>
        <dbReference type="Proteomes" id="UP000005226"/>
    </source>
</evidence>
<keyword evidence="4 7" id="KW-0520">NAD</keyword>
<keyword evidence="3 7" id="KW-0808">Transferase</keyword>
<evidence type="ECO:0000313" key="11">
    <source>
        <dbReference type="Ensembl" id="ENSTRUP00000068554.1"/>
    </source>
</evidence>
<dbReference type="PANTHER" id="PTHR14453">
    <property type="entry name" value="PARP/ZINC FINGER CCCH TYPE DOMAIN CONTAINING PROTEIN"/>
    <property type="match status" value="1"/>
</dbReference>
<dbReference type="InterPro" id="IPR057043">
    <property type="entry name" value="PARP14_KH_2"/>
</dbReference>
<evidence type="ECO:0000256" key="2">
    <source>
        <dbReference type="ARBA" id="ARBA00022676"/>
    </source>
</evidence>
<keyword evidence="2 7" id="KW-0328">Glycosyltransferase</keyword>
<gene>
    <name evidence="11" type="primary">parp14rs4</name>
</gene>
<feature type="domain" description="PARP catalytic" evidence="9">
    <location>
        <begin position="1662"/>
        <end position="1853"/>
    </location>
</feature>
<organism evidence="11 12">
    <name type="scientific">Takifugu rubripes</name>
    <name type="common">Japanese pufferfish</name>
    <name type="synonym">Fugu rubripes</name>
    <dbReference type="NCBI Taxonomy" id="31033"/>
    <lineage>
        <taxon>Eukaryota</taxon>
        <taxon>Metazoa</taxon>
        <taxon>Chordata</taxon>
        <taxon>Craniata</taxon>
        <taxon>Vertebrata</taxon>
        <taxon>Euteleostomi</taxon>
        <taxon>Actinopterygii</taxon>
        <taxon>Neopterygii</taxon>
        <taxon>Teleostei</taxon>
        <taxon>Neoteleostei</taxon>
        <taxon>Acanthomorphata</taxon>
        <taxon>Eupercaria</taxon>
        <taxon>Tetraodontiformes</taxon>
        <taxon>Tetradontoidea</taxon>
        <taxon>Tetraodontidae</taxon>
        <taxon>Takifugu</taxon>
    </lineage>
</organism>
<evidence type="ECO:0000256" key="5">
    <source>
        <dbReference type="ARBA" id="ARBA00023242"/>
    </source>
</evidence>
<feature type="region of interest" description="Disordered" evidence="8">
    <location>
        <begin position="974"/>
        <end position="1039"/>
    </location>
</feature>
<dbReference type="CDD" id="cd01439">
    <property type="entry name" value="TCCD_inducible_PARP_like"/>
    <property type="match status" value="1"/>
</dbReference>
<dbReference type="GO" id="GO:0003950">
    <property type="term" value="F:NAD+ poly-ADP-ribosyltransferase activity"/>
    <property type="evidence" value="ECO:0007669"/>
    <property type="project" value="UniProtKB-UniRule"/>
</dbReference>
<dbReference type="SUPFAM" id="SSF52949">
    <property type="entry name" value="Macro domain-like"/>
    <property type="match status" value="3"/>
</dbReference>
<feature type="domain" description="Macro" evidence="10">
    <location>
        <begin position="1038"/>
        <end position="1225"/>
    </location>
</feature>
<dbReference type="Gene3D" id="3.30.70.330">
    <property type="match status" value="2"/>
</dbReference>
<evidence type="ECO:0000256" key="3">
    <source>
        <dbReference type="ARBA" id="ARBA00022679"/>
    </source>
</evidence>
<dbReference type="GO" id="GO:0003714">
    <property type="term" value="F:transcription corepressor activity"/>
    <property type="evidence" value="ECO:0007669"/>
    <property type="project" value="TreeGrafter"/>
</dbReference>
<dbReference type="Pfam" id="PF23252">
    <property type="entry name" value="KH_PARP14_5"/>
    <property type="match status" value="1"/>
</dbReference>
<dbReference type="GO" id="GO:0005737">
    <property type="term" value="C:cytoplasm"/>
    <property type="evidence" value="ECO:0007669"/>
    <property type="project" value="TreeGrafter"/>
</dbReference>
<evidence type="ECO:0000256" key="4">
    <source>
        <dbReference type="ARBA" id="ARBA00023027"/>
    </source>
</evidence>
<proteinExistence type="inferred from homology"/>
<dbReference type="PANTHER" id="PTHR14453:SF106">
    <property type="entry name" value="POLY [ADP-RIBOSE] POLYMERASE"/>
    <property type="match status" value="1"/>
</dbReference>
<name>A0A674N5N7_TAKRU</name>
<dbReference type="Gene3D" id="3.40.220.10">
    <property type="entry name" value="Leucine Aminopeptidase, subunit E, domain 1"/>
    <property type="match status" value="3"/>
</dbReference>
<keyword evidence="12" id="KW-1185">Reference proteome</keyword>
<dbReference type="Proteomes" id="UP000005226">
    <property type="component" value="Chromosome 21"/>
</dbReference>
<feature type="compositionally biased region" description="Polar residues" evidence="8">
    <location>
        <begin position="1237"/>
        <end position="1251"/>
    </location>
</feature>
<reference evidence="11 12" key="1">
    <citation type="journal article" date="2011" name="Genome Biol. Evol.">
        <title>Integration of the genetic map and genome assembly of fugu facilitates insights into distinct features of genome evolution in teleosts and mammals.</title>
        <authorList>
            <person name="Kai W."/>
            <person name="Kikuchi K."/>
            <person name="Tohari S."/>
            <person name="Chew A.K."/>
            <person name="Tay A."/>
            <person name="Fujiwara A."/>
            <person name="Hosoya S."/>
            <person name="Suetake H."/>
            <person name="Naruse K."/>
            <person name="Brenner S."/>
            <person name="Suzuki Y."/>
            <person name="Venkatesh B."/>
        </authorList>
    </citation>
    <scope>NUCLEOTIDE SEQUENCE [LARGE SCALE GENOMIC DNA]</scope>
</reference>
<dbReference type="SUPFAM" id="SSF117839">
    <property type="entry name" value="WWE domain"/>
    <property type="match status" value="1"/>
</dbReference>
<feature type="domain" description="Macro" evidence="10">
    <location>
        <begin position="786"/>
        <end position="973"/>
    </location>
</feature>
<dbReference type="InterPro" id="IPR037197">
    <property type="entry name" value="WWE_dom_sf"/>
</dbReference>
<dbReference type="PROSITE" id="PS51154">
    <property type="entry name" value="MACRO"/>
    <property type="match status" value="3"/>
</dbReference>
<evidence type="ECO:0000256" key="7">
    <source>
        <dbReference type="RuleBase" id="RU362114"/>
    </source>
</evidence>
<dbReference type="Pfam" id="PF23084">
    <property type="entry name" value="KH_PARP14_1"/>
    <property type="match status" value="1"/>
</dbReference>
<dbReference type="InParanoid" id="A0A674N5N7"/>
<dbReference type="Ensembl" id="ENSTRUT00000085607.1">
    <property type="protein sequence ID" value="ENSTRUP00000068554.1"/>
    <property type="gene ID" value="ENSTRUG00000003423.3"/>
</dbReference>
<dbReference type="SUPFAM" id="SSF56399">
    <property type="entry name" value="ADP-ribosylation"/>
    <property type="match status" value="1"/>
</dbReference>
<dbReference type="InterPro" id="IPR057046">
    <property type="entry name" value="PARP14_KH_4"/>
</dbReference>
<reference evidence="11" key="2">
    <citation type="submission" date="2025-08" db="UniProtKB">
        <authorList>
            <consortium name="Ensembl"/>
        </authorList>
    </citation>
    <scope>IDENTIFICATION</scope>
</reference>
<feature type="region of interest" description="Disordered" evidence="8">
    <location>
        <begin position="1224"/>
        <end position="1251"/>
    </location>
</feature>
<dbReference type="Pfam" id="PF23251">
    <property type="entry name" value="KH_PARP14_4"/>
    <property type="match status" value="1"/>
</dbReference>
<dbReference type="InterPro" id="IPR052056">
    <property type="entry name" value="Mono-ARTD/PARP"/>
</dbReference>
<keyword evidence="5" id="KW-0539">Nucleus</keyword>
<dbReference type="InterPro" id="IPR057051">
    <property type="entry name" value="PARP14_RPM_1"/>
</dbReference>
<dbReference type="GO" id="GO:0070212">
    <property type="term" value="P:protein poly-ADP-ribosylation"/>
    <property type="evidence" value="ECO:0007669"/>
    <property type="project" value="TreeGrafter"/>
</dbReference>
<dbReference type="FunFam" id="3.90.228.10:FF:000008">
    <property type="entry name" value="Poly [ADP-ribose] polymerase"/>
    <property type="match status" value="1"/>
</dbReference>
<dbReference type="GO" id="GO:0010629">
    <property type="term" value="P:negative regulation of gene expression"/>
    <property type="evidence" value="ECO:0007669"/>
    <property type="project" value="TreeGrafter"/>
</dbReference>
<feature type="domain" description="Macro" evidence="10">
    <location>
        <begin position="1260"/>
        <end position="1437"/>
    </location>
</feature>
<dbReference type="InterPro" id="IPR012677">
    <property type="entry name" value="Nucleotide-bd_a/b_plait_sf"/>
</dbReference>
<protein>
    <recommendedName>
        <fullName evidence="7">Poly [ADP-ribose] polymerase</fullName>
        <shortName evidence="7">PARP</shortName>
        <ecNumber evidence="7">2.4.2.-</ecNumber>
    </recommendedName>
</protein>
<evidence type="ECO:0000259" key="9">
    <source>
        <dbReference type="PROSITE" id="PS51059"/>
    </source>
</evidence>
<dbReference type="Pfam" id="PF23249">
    <property type="entry name" value="KH_PARP14_3"/>
    <property type="match status" value="1"/>
</dbReference>
<dbReference type="InterPro" id="IPR057045">
    <property type="entry name" value="PARP14_KH_3"/>
</dbReference>
<sequence length="1853" mass="205085">MSEINITKLLIMLTTRGHETKVKASDWLRHFVGEQQENMSLILPVIVEGDWASTETSRVKLKLELYFGSSKKSSGGECLVQLKDGETKAAVYFADNAVRAQVLKKQDHVITLNNQNIKLCLSEPSSLSSTDVKASDQPVRGATGDNQDESVQSTAVVLSPVTDKRVGELLVDNIMGSSFSAYTMELIFELDSTVVTFSNSEDQIKFLTNIKSSQALEKWQVTIRPLEAAVSIWVENLPLNVDEEILQLYFQRWTELNKKWMPKEIIIMPYQVAIITVGDPKVVKRICLHKEHTIRSASVRMYPYYESLRTPLYGKDRPVWKMPEPFIEAVEPLVWTFLESRKLWEVINDQMNQHFCSVNSEKPVVKLSPLPSFLKQAGLTADRVEKWKSTTQRTFHQLISQYRAFKCSMNGPAWKEAEKEIRLVVREDANLQLDASSETLTVVGQVEDINKIEAHVKDIAARAMRQIQQKREEVTESMEVAPTLFYILEQEGLQKVAQDKWSDMKLSYNKSSKKLTFRGSTSNVYPAKLWVVEKKHQLIQKQIDVSAAVFNFLKMVDSEKMSEELFTSKGICATYSINNNRILLLGCSDNVLAGAEQKIRTVFNHQTLDVEDTEVLLLPEWMSLKQRLLGLKNSSKTTVAILDQGRDQVTVVGFLDPVKEVSREVKEFIVDNARLEETLPVQSCALQFIVKKKKQDYIGIADACGIQIQIEEERPSISIAGARYRVLKARSLIQEMIGALSTDKLIVDKPGAKKYFQFQGSLFLSAIMNDLNCVVLLSSGRGKNGLCLYKVTALSGVQVYVSEANICLLDVDAVVNAANEELKHIGGLALALLNAAGPELQKISNNYIARNGALCTGDTVVTDACNLPCKHVIHAVGPRFSEHSPEDSVSLLKLVVTRSLKEAEKLNCSTIAMPAISSGMFGFPIDLCADTIAQAVWEHCSAPGGQGSLREIQLVTNNDQTAGALAEAVKKVFDNPQGAVRRPGPAASRVQGGRGQSHSPTSAQRGRLKSTDGNPEGAGIHGNSGGQSSSDQAGPEGCRLMEGTTAEGLRVILWKGNIEAQTSCVIVNTISESMNLMQGAISKAILQAAGQSLQTAIQKAAGVSSLLPGSVVITDGFNLKCQKVFHTVCPMWTSASDQAEKTLTSIITQCLKEAERLKMKSLSFPAIGTGVLQFPKEVVSRVLLREVHNHSRTKTPLHLVEVFIVVHPSDSKTENSLRTEFRSQFNQGQGSQSSQSATVPNSSQSQKPSASNFSQVVSTSLGAYQMQMGQLAFEVVSGDITKETCDVIINSSNQNFTLKSGVSKAIMNGAGHSVWKECLVKVKAAGSQPGPMILTSAGQLPCRAIIHVVGRNNPADVKNTVYSVLKLCEEQKFQSAAFPALGTGQGGASPSTVADAMVGAITDFVKKKQPKYVSSVKIVIFQQEMLSDFHNSMMKVQGEAVKSKGIIGTIKDAVTSIFEIVEDKPSTETLVLQKEEFEPAVFELCSENKKNVDQAKKRILELIQMEHMTWTIKDEYINQFTQTDIAELEGLQKQLSIKIHLKRGLDDQEPSIILEALTRDVLNANAVIRTLIQKTQCRENQKQKAAQMSERVEWQFQDQFGQKVPFNSLDNLILEEAFQKKEIVTLKINGELYQANTVQRRACSARSHKEIKLFRVDKKGVLPPHWEDMGDKFLKVVNLDPGSEEYLNVKQKATSSGRSLNILKIERIQNAVLWQGYQALKKSLEQKNGHSNNERLLFHGTKAQSVKFINKSGFNRSYAGMHGAMYGNGSYFAVDPNYSAQGYAMPDLLGHRRMYLAMVLVGDFTRGQAGLPAPPKKNPSDLYDSVTDNPAKPSMFVIFNDVQAYPEHLITFT</sequence>
<evidence type="ECO:0000256" key="1">
    <source>
        <dbReference type="ARBA" id="ARBA00004123"/>
    </source>
</evidence>
<dbReference type="Pfam" id="PF23248">
    <property type="entry name" value="KH_PARP14_2"/>
    <property type="match status" value="1"/>
</dbReference>
<dbReference type="InterPro" id="IPR057044">
    <property type="entry name" value="PARP14_KH_1"/>
</dbReference>
<dbReference type="InterPro" id="IPR043472">
    <property type="entry name" value="Macro_dom-like"/>
</dbReference>
<reference evidence="11" key="3">
    <citation type="submission" date="2025-09" db="UniProtKB">
        <authorList>
            <consortium name="Ensembl"/>
        </authorList>
    </citation>
    <scope>IDENTIFICATION</scope>
</reference>
<dbReference type="SMART" id="SM00506">
    <property type="entry name" value="A1pp"/>
    <property type="match status" value="3"/>
</dbReference>
<dbReference type="EC" id="2.4.2.-" evidence="7"/>
<dbReference type="InterPro" id="IPR057047">
    <property type="entry name" value="PARP14_KH_5"/>
</dbReference>
<dbReference type="GO" id="GO:1990404">
    <property type="term" value="F:NAD+-protein mono-ADP-ribosyltransferase activity"/>
    <property type="evidence" value="ECO:0007669"/>
    <property type="project" value="TreeGrafter"/>
</dbReference>
<dbReference type="GO" id="GO:0005634">
    <property type="term" value="C:nucleus"/>
    <property type="evidence" value="ECO:0007669"/>
    <property type="project" value="UniProtKB-SubCell"/>
</dbReference>
<comment type="similarity">
    <text evidence="6">Belongs to the ARTD/PARP family.</text>
</comment>